<dbReference type="InterPro" id="IPR006311">
    <property type="entry name" value="TAT_signal"/>
</dbReference>
<dbReference type="PROSITE" id="PS51318">
    <property type="entry name" value="TAT"/>
    <property type="match status" value="1"/>
</dbReference>
<evidence type="ECO:0000313" key="2">
    <source>
        <dbReference type="EMBL" id="AOO94273.1"/>
    </source>
</evidence>
<dbReference type="InterPro" id="IPR051411">
    <property type="entry name" value="Polyketide_trans_af380"/>
</dbReference>
<dbReference type="SUPFAM" id="SSF53474">
    <property type="entry name" value="alpha/beta-Hydrolases"/>
    <property type="match status" value="1"/>
</dbReference>
<dbReference type="Gene3D" id="3.40.50.1820">
    <property type="entry name" value="alpha/beta hydrolase"/>
    <property type="match status" value="1"/>
</dbReference>
<dbReference type="InterPro" id="IPR029058">
    <property type="entry name" value="AB_hydrolase_fold"/>
</dbReference>
<evidence type="ECO:0000259" key="1">
    <source>
        <dbReference type="Pfam" id="PF02129"/>
    </source>
</evidence>
<dbReference type="GO" id="GO:0016787">
    <property type="term" value="F:hydrolase activity"/>
    <property type="evidence" value="ECO:0007669"/>
    <property type="project" value="InterPro"/>
</dbReference>
<proteinExistence type="predicted"/>
<dbReference type="AlphaFoldDB" id="A0A1B8R2K7"/>
<dbReference type="PANTHER" id="PTHR47751">
    <property type="entry name" value="SUPERFAMILY HYDROLASE, PUTATIVE (AFU_ORTHOLOGUE AFUA_2G16580)-RELATED"/>
    <property type="match status" value="1"/>
</dbReference>
<sequence length="365" mass="40040">MSENDPQNVPSQDAKFLSVDRRSLLKLTGLTAAAIGVISMSDMTTEAQAAETWDKTFPKSDKVDHQKVSFMNKLGILLVADVYVPKSLDRSQRHAALVVGHPYGGGKEQTSGLYAQTMAERGFVTIAHDASYNGESGGQPHFTASAEAFVEDFLAAVDYLGQQPFVDRERIGIIGVCGSGGFSLAAAEIDPRIKAVATVSMYDIGQGQRQGLAENLDLDALKSQLKEISVQRWAEVDGAERMMAVGTPEVVTADSNPIAREFFDYYRTPRGQHPRSTTAMARTSNAPMTLFWSFDKLAWISPRPLLFVTGDHAHSRVFSEQAYAKASEPKELHVVDNAGHVDLYDRVNLIPWDKLQGFFDQHLSA</sequence>
<protein>
    <submittedName>
        <fullName evidence="2">Membrane protein</fullName>
    </submittedName>
</protein>
<dbReference type="PANTHER" id="PTHR47751:SF1">
    <property type="entry name" value="SUPERFAMILY HYDROLASE, PUTATIVE (AFU_ORTHOLOGUE AFUA_2G16580)-RELATED"/>
    <property type="match status" value="1"/>
</dbReference>
<accession>A0A1B8R2K7</accession>
<dbReference type="EMBL" id="KX491909">
    <property type="protein sequence ID" value="AOO94273.1"/>
    <property type="molecule type" value="Genomic_DNA"/>
</dbReference>
<reference evidence="2" key="1">
    <citation type="journal article" date="2015" name="BMC Genomics">
        <title>Transcriptome profiling of a Rhizobium leguminosarum bv. trifolii rosR mutant reveals the role of the transcriptional regulator RosR in motility, synthesis of cell-surface components, and other cellular processes.</title>
        <authorList>
            <person name="Rachwal K."/>
            <person name="Matczynska E."/>
            <person name="Janczarek M."/>
        </authorList>
    </citation>
    <scope>NUCLEOTIDE SEQUENCE</scope>
    <source>
        <strain evidence="2">Rt24.2</strain>
    </source>
</reference>
<organism evidence="2">
    <name type="scientific">Rhizobium leguminosarum bv. trifolii</name>
    <dbReference type="NCBI Taxonomy" id="386"/>
    <lineage>
        <taxon>Bacteria</taxon>
        <taxon>Pseudomonadati</taxon>
        <taxon>Pseudomonadota</taxon>
        <taxon>Alphaproteobacteria</taxon>
        <taxon>Hyphomicrobiales</taxon>
        <taxon>Rhizobiaceae</taxon>
        <taxon>Rhizobium/Agrobacterium group</taxon>
        <taxon>Rhizobium</taxon>
    </lineage>
</organism>
<dbReference type="Gene3D" id="1.10.10.800">
    <property type="match status" value="1"/>
</dbReference>
<reference evidence="2" key="2">
    <citation type="journal article" date="2016" name="Front. Microbiol.">
        <title>The Regulatory Protein RosR Affects Rhizobium leguminosarum bv. trifolii Protein Profiles, Cell Surface Properties, and Symbiosis with Clover.</title>
        <authorList>
            <person name="Rachwal K."/>
            <person name="Boguszewska A."/>
            <person name="Kopcinska J."/>
            <person name="Karas M."/>
            <person name="Tchorzewski M."/>
            <person name="Janczarek M."/>
        </authorList>
    </citation>
    <scope>NUCLEOTIDE SEQUENCE</scope>
    <source>
        <strain evidence="2">Rt24.2</strain>
    </source>
</reference>
<feature type="domain" description="Xaa-Pro dipeptidyl-peptidase-like" evidence="1">
    <location>
        <begin position="75"/>
        <end position="240"/>
    </location>
</feature>
<dbReference type="Pfam" id="PF02129">
    <property type="entry name" value="Peptidase_S15"/>
    <property type="match status" value="1"/>
</dbReference>
<dbReference type="RefSeq" id="WP_065277900.1">
    <property type="nucleotide sequence ID" value="NZ_MAMO01000175.1"/>
</dbReference>
<dbReference type="InterPro" id="IPR000383">
    <property type="entry name" value="Xaa-Pro-like_dom"/>
</dbReference>
<name>A0A1B8R2K7_RHILT</name>